<dbReference type="RefSeq" id="WP_124224109.1">
    <property type="nucleotide sequence ID" value="NZ_RKQL01000007.1"/>
</dbReference>
<evidence type="ECO:0000313" key="3">
    <source>
        <dbReference type="EMBL" id="RPE63006.1"/>
    </source>
</evidence>
<keyword evidence="1" id="KW-0812">Transmembrane</keyword>
<keyword evidence="1" id="KW-1133">Transmembrane helix</keyword>
<feature type="transmembrane region" description="Helical" evidence="1">
    <location>
        <begin position="225"/>
        <end position="253"/>
    </location>
</feature>
<accession>A0A3N4TWV0</accession>
<dbReference type="AlphaFoldDB" id="A0A3N4TWV0"/>
<name>A0A3N4TWV0_9BURK</name>
<proteinExistence type="predicted"/>
<dbReference type="PANTHER" id="PTHR30373:SF2">
    <property type="entry name" value="UPF0603 PROTEIN YGCG"/>
    <property type="match status" value="1"/>
</dbReference>
<dbReference type="Proteomes" id="UP000272193">
    <property type="component" value="Unassembled WGS sequence"/>
</dbReference>
<dbReference type="Pfam" id="PF04536">
    <property type="entry name" value="TPM_phosphatase"/>
    <property type="match status" value="1"/>
</dbReference>
<evidence type="ECO:0000259" key="2">
    <source>
        <dbReference type="Pfam" id="PF04536"/>
    </source>
</evidence>
<dbReference type="EMBL" id="RKQL01000007">
    <property type="protein sequence ID" value="RPE63006.1"/>
    <property type="molecule type" value="Genomic_DNA"/>
</dbReference>
<evidence type="ECO:0000256" key="1">
    <source>
        <dbReference type="SAM" id="Phobius"/>
    </source>
</evidence>
<sequence length="300" mass="30459">MNFDASRAGFWRALWRRWLVAVAVLAGVGVPWAQPLQPVPALEARVVDLAEVLTPKQRAGLERKLEALEAERGAQVVLLLVRTTAPEDIAAYANRIGNAWKIGRAGVGDGVLVVVATDDRRVRIEVAKTLEGAIPDLAAKRIIDEAMVPHFKAGDYYAGLDQAVDRLATLIRGEALPAPEPATAASDGLDWQETLVLLFIIVPLVASVLRAVLGPVLGLLAGASLAGVLAFALTASVLVAVLAALIAAVYGLVVGRGGFVPLGGGGPGGLGGGWGSGGGGGGFGSGGGGDFGGGGASGDW</sequence>
<organism evidence="3 4">
    <name type="scientific">Tibeticola sediminis</name>
    <dbReference type="NCBI Taxonomy" id="1917811"/>
    <lineage>
        <taxon>Bacteria</taxon>
        <taxon>Pseudomonadati</taxon>
        <taxon>Pseudomonadota</taxon>
        <taxon>Betaproteobacteria</taxon>
        <taxon>Burkholderiales</taxon>
        <taxon>Comamonadaceae</taxon>
        <taxon>Tibeticola</taxon>
    </lineage>
</organism>
<dbReference type="OrthoDB" id="9810918at2"/>
<comment type="caution">
    <text evidence="3">The sequence shown here is derived from an EMBL/GenBank/DDBJ whole genome shotgun (WGS) entry which is preliminary data.</text>
</comment>
<evidence type="ECO:0000313" key="4">
    <source>
        <dbReference type="Proteomes" id="UP000272193"/>
    </source>
</evidence>
<gene>
    <name evidence="3" type="ORF">EDC62_2468</name>
</gene>
<feature type="domain" description="TPM" evidence="2">
    <location>
        <begin position="46"/>
        <end position="169"/>
    </location>
</feature>
<keyword evidence="4" id="KW-1185">Reference proteome</keyword>
<reference evidence="3 4" key="1">
    <citation type="submission" date="2018-11" db="EMBL/GenBank/DDBJ databases">
        <title>Genomic Encyclopedia of Type Strains, Phase IV (KMG-IV): sequencing the most valuable type-strain genomes for metagenomic binning, comparative biology and taxonomic classification.</title>
        <authorList>
            <person name="Goeker M."/>
        </authorList>
    </citation>
    <scope>NUCLEOTIDE SEQUENCE [LARGE SCALE GENOMIC DNA]</scope>
    <source>
        <strain evidence="3 4">DSM 101684</strain>
    </source>
</reference>
<dbReference type="PANTHER" id="PTHR30373">
    <property type="entry name" value="UPF0603 PROTEIN YGCG"/>
    <property type="match status" value="1"/>
</dbReference>
<dbReference type="InterPro" id="IPR007621">
    <property type="entry name" value="TPM_dom"/>
</dbReference>
<dbReference type="Gene3D" id="3.10.310.50">
    <property type="match status" value="1"/>
</dbReference>
<protein>
    <recommendedName>
        <fullName evidence="2">TPM domain-containing protein</fullName>
    </recommendedName>
</protein>
<keyword evidence="1" id="KW-0472">Membrane</keyword>